<dbReference type="InterPro" id="IPR016181">
    <property type="entry name" value="Acyl_CoA_acyltransferase"/>
</dbReference>
<reference evidence="3 4" key="1">
    <citation type="submission" date="2017-09" db="EMBL/GenBank/DDBJ databases">
        <title>Depth-based differentiation of microbial function through sediment-hosted aquifers and enrichment of novel symbionts in the deep terrestrial subsurface.</title>
        <authorList>
            <person name="Probst A.J."/>
            <person name="Ladd B."/>
            <person name="Jarett J.K."/>
            <person name="Geller-Mcgrath D.E."/>
            <person name="Sieber C.M."/>
            <person name="Emerson J.B."/>
            <person name="Anantharaman K."/>
            <person name="Thomas B.C."/>
            <person name="Malmstrom R."/>
            <person name="Stieglmeier M."/>
            <person name="Klingl A."/>
            <person name="Woyke T."/>
            <person name="Ryan C.M."/>
            <person name="Banfield J.F."/>
        </authorList>
    </citation>
    <scope>NUCLEOTIDE SEQUENCE [LARGE SCALE GENOMIC DNA]</scope>
    <source>
        <strain evidence="3">CG23_combo_of_CG06-09_8_20_14_all_39_25</strain>
    </source>
</reference>
<evidence type="ECO:0000313" key="3">
    <source>
        <dbReference type="EMBL" id="PIP22537.1"/>
    </source>
</evidence>
<name>A0A2G9YTI7_9BACT</name>
<feature type="compositionally biased region" description="Low complexity" evidence="1">
    <location>
        <begin position="1"/>
        <end position="12"/>
    </location>
</feature>
<dbReference type="Pfam" id="PF13480">
    <property type="entry name" value="Acetyltransf_6"/>
    <property type="match status" value="1"/>
</dbReference>
<accession>A0A2G9YTI7</accession>
<proteinExistence type="predicted"/>
<dbReference type="SUPFAM" id="SSF55729">
    <property type="entry name" value="Acyl-CoA N-acyltransferases (Nat)"/>
    <property type="match status" value="1"/>
</dbReference>
<dbReference type="Proteomes" id="UP000229054">
    <property type="component" value="Unassembled WGS sequence"/>
</dbReference>
<sequence>MEPSSSDEPPSSTTQEKLLNQEGSAEKHGSFFDIQVQIISDINLCFELWQEFSPKKTLFDTWEFRLAFHKAYQFKPYFILIKNQLENLALLPLEYDGDEKRYVWFGTPWQEENKFFTKNPALIPSLLSLAPNPLFLNAIDLPSIHSIGEFIDFQPDSPKYILDLYNIKTAEDFLTHLTKNKRHALRKDKRRIEKQNPKITINDSPSFSDLDNLINLSKERLKEKGKEADWEDPRRIEAFRQVILLSNKSYKLKMITVTTGSKIAGVDLVALFNNCYYTLKCGYDVKNFSGIGNFFNLFEIGDALSLGMKRVDFLQNNYAWKSRFFQALPLLQYTSKL</sequence>
<dbReference type="AlphaFoldDB" id="A0A2G9YTI7"/>
<dbReference type="Gene3D" id="3.40.630.30">
    <property type="match status" value="1"/>
</dbReference>
<evidence type="ECO:0000256" key="1">
    <source>
        <dbReference type="SAM" id="MobiDB-lite"/>
    </source>
</evidence>
<organism evidence="3 4">
    <name type="scientific">Candidatus Nealsonbacteria bacterium CG23_combo_of_CG06-09_8_20_14_all_39_25</name>
    <dbReference type="NCBI Taxonomy" id="1974723"/>
    <lineage>
        <taxon>Bacteria</taxon>
        <taxon>Candidatus Nealsoniibacteriota</taxon>
    </lineage>
</organism>
<comment type="caution">
    <text evidence="3">The sequence shown here is derived from an EMBL/GenBank/DDBJ whole genome shotgun (WGS) entry which is preliminary data.</text>
</comment>
<protein>
    <recommendedName>
        <fullName evidence="2">BioF2-like acetyltransferase domain-containing protein</fullName>
    </recommendedName>
</protein>
<dbReference type="InterPro" id="IPR038740">
    <property type="entry name" value="BioF2-like_GNAT_dom"/>
</dbReference>
<evidence type="ECO:0000259" key="2">
    <source>
        <dbReference type="Pfam" id="PF13480"/>
    </source>
</evidence>
<evidence type="ECO:0000313" key="4">
    <source>
        <dbReference type="Proteomes" id="UP000229054"/>
    </source>
</evidence>
<feature type="domain" description="BioF2-like acetyltransferase" evidence="2">
    <location>
        <begin position="180"/>
        <end position="322"/>
    </location>
</feature>
<feature type="region of interest" description="Disordered" evidence="1">
    <location>
        <begin position="1"/>
        <end position="20"/>
    </location>
</feature>
<dbReference type="EMBL" id="PCRN01000001">
    <property type="protein sequence ID" value="PIP22537.1"/>
    <property type="molecule type" value="Genomic_DNA"/>
</dbReference>
<gene>
    <name evidence="3" type="ORF">COX38_00020</name>
</gene>